<evidence type="ECO:0000313" key="3">
    <source>
        <dbReference type="Proteomes" id="UP000075903"/>
    </source>
</evidence>
<evidence type="ECO:0000313" key="2">
    <source>
        <dbReference type="EnsemblMetazoa" id="AMEM005267-PA"/>
    </source>
</evidence>
<evidence type="ECO:0000256" key="1">
    <source>
        <dbReference type="SAM" id="MobiDB-lite"/>
    </source>
</evidence>
<dbReference type="Pfam" id="PF07406">
    <property type="entry name" value="NICE-3"/>
    <property type="match status" value="1"/>
</dbReference>
<protein>
    <submittedName>
        <fullName evidence="2">Uncharacterized protein</fullName>
    </submittedName>
</protein>
<reference evidence="2" key="1">
    <citation type="submission" date="2020-05" db="UniProtKB">
        <authorList>
            <consortium name="EnsemblMetazoa"/>
        </authorList>
    </citation>
    <scope>IDENTIFICATION</scope>
    <source>
        <strain evidence="2">MAF</strain>
    </source>
</reference>
<proteinExistence type="predicted"/>
<organism evidence="2 3">
    <name type="scientific">Anopheles merus</name>
    <name type="common">Mosquito</name>
    <dbReference type="NCBI Taxonomy" id="30066"/>
    <lineage>
        <taxon>Eukaryota</taxon>
        <taxon>Metazoa</taxon>
        <taxon>Ecdysozoa</taxon>
        <taxon>Arthropoda</taxon>
        <taxon>Hexapoda</taxon>
        <taxon>Insecta</taxon>
        <taxon>Pterygota</taxon>
        <taxon>Neoptera</taxon>
        <taxon>Endopterygota</taxon>
        <taxon>Diptera</taxon>
        <taxon>Nematocera</taxon>
        <taxon>Culicoidea</taxon>
        <taxon>Culicidae</taxon>
        <taxon>Anophelinae</taxon>
        <taxon>Anopheles</taxon>
    </lineage>
</organism>
<feature type="compositionally biased region" description="Basic and acidic residues" evidence="1">
    <location>
        <begin position="12"/>
        <end position="21"/>
    </location>
</feature>
<dbReference type="Proteomes" id="UP000075903">
    <property type="component" value="Unassembled WGS sequence"/>
</dbReference>
<dbReference type="AlphaFoldDB" id="A0A182UXD0"/>
<dbReference type="VEuPathDB" id="VectorBase:AMEM005267"/>
<accession>A0A182UXD0</accession>
<feature type="region of interest" description="Disordered" evidence="1">
    <location>
        <begin position="1"/>
        <end position="26"/>
    </location>
</feature>
<name>A0A182UXD0_ANOME</name>
<dbReference type="EnsemblMetazoa" id="AMEM005267-RA">
    <property type="protein sequence ID" value="AMEM005267-PA"/>
    <property type="gene ID" value="AMEM005267"/>
</dbReference>
<sequence length="61" mass="7137">MLRGQLNVHSSSDLRSDKDEGPTSLLDMTLKRYDHARHDPNEFGEEEYQSYQRLLKKLSEA</sequence>
<keyword evidence="3" id="KW-1185">Reference proteome</keyword>
<dbReference type="InterPro" id="IPR010876">
    <property type="entry name" value="C1orf43"/>
</dbReference>